<dbReference type="InterPro" id="IPR029526">
    <property type="entry name" value="PGBD"/>
</dbReference>
<reference evidence="2" key="1">
    <citation type="submission" date="2015-11" db="EMBL/GenBank/DDBJ databases">
        <title>De novo transcriptome assembly of four potential Pierce s Disease insect vectors from Arizona vineyards.</title>
        <authorList>
            <person name="Tassone E.E."/>
        </authorList>
    </citation>
    <scope>NUCLEOTIDE SEQUENCE</scope>
</reference>
<accession>A0A1B6H1B2</accession>
<feature type="domain" description="PiggyBac transposable element-derived protein" evidence="1">
    <location>
        <begin position="22"/>
        <end position="96"/>
    </location>
</feature>
<dbReference type="PANTHER" id="PTHR46599:SF3">
    <property type="entry name" value="PIGGYBAC TRANSPOSABLE ELEMENT-DERIVED PROTEIN 4"/>
    <property type="match status" value="1"/>
</dbReference>
<organism evidence="2">
    <name type="scientific">Cuerna arida</name>
    <dbReference type="NCBI Taxonomy" id="1464854"/>
    <lineage>
        <taxon>Eukaryota</taxon>
        <taxon>Metazoa</taxon>
        <taxon>Ecdysozoa</taxon>
        <taxon>Arthropoda</taxon>
        <taxon>Hexapoda</taxon>
        <taxon>Insecta</taxon>
        <taxon>Pterygota</taxon>
        <taxon>Neoptera</taxon>
        <taxon>Paraneoptera</taxon>
        <taxon>Hemiptera</taxon>
        <taxon>Auchenorrhyncha</taxon>
        <taxon>Membracoidea</taxon>
        <taxon>Cicadellidae</taxon>
        <taxon>Cicadellinae</taxon>
        <taxon>Proconiini</taxon>
        <taxon>Cuerna</taxon>
    </lineage>
</organism>
<evidence type="ECO:0000259" key="1">
    <source>
        <dbReference type="Pfam" id="PF13843"/>
    </source>
</evidence>
<sequence>MADDELLHLLELPSSELGPMMITTEHDDKIVETGKVNNMTKEKIMKPKCIQEYNYNMGAVDRTDMMLSNVSCIRRTQKWYKKLFLHFLDLAILNSHAVFLTVSGKKPTLSEFHLELIRQLLEGNMVTQSHSQKTGGRPSPGEPPLRLTQRHFPSCIPSTDKKEYPTRQCHVCRHTTRREQARRESRYMCEDCGVSLYVVTCFREYHTLKHF</sequence>
<dbReference type="AlphaFoldDB" id="A0A1B6H1B2"/>
<protein>
    <recommendedName>
        <fullName evidence="1">PiggyBac transposable element-derived protein domain-containing protein</fullName>
    </recommendedName>
</protein>
<gene>
    <name evidence="2" type="ORF">g.20108</name>
</gene>
<name>A0A1B6H1B2_9HEMI</name>
<evidence type="ECO:0000313" key="2">
    <source>
        <dbReference type="EMBL" id="JAS68451.1"/>
    </source>
</evidence>
<dbReference type="EMBL" id="GECZ01001318">
    <property type="protein sequence ID" value="JAS68451.1"/>
    <property type="molecule type" value="Transcribed_RNA"/>
</dbReference>
<proteinExistence type="predicted"/>
<dbReference type="PANTHER" id="PTHR46599">
    <property type="entry name" value="PIGGYBAC TRANSPOSABLE ELEMENT-DERIVED PROTEIN 4"/>
    <property type="match status" value="1"/>
</dbReference>
<dbReference type="Pfam" id="PF13843">
    <property type="entry name" value="DDE_Tnp_1_7"/>
    <property type="match status" value="1"/>
</dbReference>